<evidence type="ECO:0000313" key="3">
    <source>
        <dbReference type="Proteomes" id="UP001310890"/>
    </source>
</evidence>
<dbReference type="InterPro" id="IPR011692">
    <property type="entry name" value="Stress_up-reg_Nod19"/>
</dbReference>
<sequence>MATAQTTELVSTAYAAFNTTHIQTAYQAQTVPPRQIHNGMKHYQTAIPLPCSDCLITAMQAQLLYPNGSLADASTGIWLHHVVLLNAARQDSVCASAAAQRFFASGNERTKVDLTNQGTRKIGYPIQTNDSLVMAVELMNMRTTPQEVQLSMLWDYIPSIPHDFKQAVPYWLDISGCGNSEMPAFADQKFHYSSPAVPAGFDGEVVFIAAHLHDGGTEVSVLRNGIRACTAYATYGSSGDGAAHITTMQTCLNVGRVKKGQRWAVTAEYDTVMHKPMVTNEGALEPVMGIALAYVIPSSRSAGLGVSRGLVVMAIVLVVLFTGLLGLYIVRTYWVQSLPDRIRRRGWQRVNATGEAEDEEVEEALLQCHGQDGSARSLEGVK</sequence>
<reference evidence="2" key="1">
    <citation type="submission" date="2023-08" db="EMBL/GenBank/DDBJ databases">
        <title>Black Yeasts Isolated from many extreme environments.</title>
        <authorList>
            <person name="Coleine C."/>
            <person name="Stajich J.E."/>
            <person name="Selbmann L."/>
        </authorList>
    </citation>
    <scope>NUCLEOTIDE SEQUENCE</scope>
    <source>
        <strain evidence="2">CCFEE 5401</strain>
    </source>
</reference>
<dbReference type="AlphaFoldDB" id="A0AAN7YL90"/>
<gene>
    <name evidence="2" type="ORF">LTR62_001038</name>
</gene>
<keyword evidence="1" id="KW-1133">Transmembrane helix</keyword>
<evidence type="ECO:0000256" key="1">
    <source>
        <dbReference type="SAM" id="Phobius"/>
    </source>
</evidence>
<keyword evidence="1" id="KW-0812">Transmembrane</keyword>
<protein>
    <submittedName>
        <fullName evidence="2">Uncharacterized protein</fullName>
    </submittedName>
</protein>
<comment type="caution">
    <text evidence="2">The sequence shown here is derived from an EMBL/GenBank/DDBJ whole genome shotgun (WGS) entry which is preliminary data.</text>
</comment>
<evidence type="ECO:0000313" key="2">
    <source>
        <dbReference type="EMBL" id="KAK5107550.1"/>
    </source>
</evidence>
<dbReference type="Pfam" id="PF07712">
    <property type="entry name" value="SURNod19"/>
    <property type="match status" value="1"/>
</dbReference>
<accession>A0AAN7YL90</accession>
<proteinExistence type="predicted"/>
<organism evidence="2 3">
    <name type="scientific">Meristemomyces frigidus</name>
    <dbReference type="NCBI Taxonomy" id="1508187"/>
    <lineage>
        <taxon>Eukaryota</taxon>
        <taxon>Fungi</taxon>
        <taxon>Dikarya</taxon>
        <taxon>Ascomycota</taxon>
        <taxon>Pezizomycotina</taxon>
        <taxon>Dothideomycetes</taxon>
        <taxon>Dothideomycetidae</taxon>
        <taxon>Mycosphaerellales</taxon>
        <taxon>Teratosphaeriaceae</taxon>
        <taxon>Meristemomyces</taxon>
    </lineage>
</organism>
<keyword evidence="1" id="KW-0472">Membrane</keyword>
<dbReference type="Proteomes" id="UP001310890">
    <property type="component" value="Unassembled WGS sequence"/>
</dbReference>
<feature type="transmembrane region" description="Helical" evidence="1">
    <location>
        <begin position="310"/>
        <end position="334"/>
    </location>
</feature>
<name>A0AAN7YL90_9PEZI</name>
<dbReference type="EMBL" id="JAVRRL010000116">
    <property type="protein sequence ID" value="KAK5107550.1"/>
    <property type="molecule type" value="Genomic_DNA"/>
</dbReference>